<dbReference type="OrthoDB" id="8609993at2759"/>
<dbReference type="SMART" id="SM00404">
    <property type="entry name" value="PTPc_motif"/>
    <property type="match status" value="1"/>
</dbReference>
<feature type="region of interest" description="Disordered" evidence="1">
    <location>
        <begin position="100"/>
        <end position="203"/>
    </location>
</feature>
<dbReference type="InterPro" id="IPR003595">
    <property type="entry name" value="Tyr_Pase_cat"/>
</dbReference>
<dbReference type="SMART" id="SM00194">
    <property type="entry name" value="PTPc"/>
    <property type="match status" value="1"/>
</dbReference>
<feature type="region of interest" description="Disordered" evidence="1">
    <location>
        <begin position="1"/>
        <end position="77"/>
    </location>
</feature>
<accession>A0A4U5NFM8</accession>
<sequence length="558" mass="63103">MHAKRSGSKNSREVAEVTEKTTMSTVSIRSEEILTDDTPTKTSSGELPEPPKPKPKSRPPAAEDAAVRAEAAAVDDPGIRYTKTGQILIPIRGRRKCAFHVKPKRASEQIESSVSPVRPGTSSLSGSASGTKPKLIQAKADQNVRNPPSKAVPANVFKVCSRRNRPPQSESKTSPPTTNSSSSNTVKKAPAKSTAKPASLKKTSILIPKPNTLRRTTPKAEKTEKTQVSITRSLRNYSKDDTVEIFGLAQKALVEGTPSFECRLKDFVDKCLDSSMEELKTEYELTREIYPTDRQFQCFRHPKHSFKNRYHDIYCLDNTRVVLRFPNRDEEASYVHANYVDGKNLRNKFILTQGPLMKTVGDFWRMVWQEKVSLIIMVCDHVEEDRKKCAEYLPTRERTDVANLQIKRRSQTVHKYNLTETKITLTYGNRDRHEVTHWKWLGWPDHKVPEKDVRIPFRLLQVARAHKNVIVHCSAGVGRSGTLVAMEICLMDLLAGTRLNVPDCVKFLRAKRAHAVQTFSQYLFIYRAFVDLAISLDLVTEDRIQPFLDAYEAVLCSK</sequence>
<dbReference type="Proteomes" id="UP000298663">
    <property type="component" value="Unassembled WGS sequence"/>
</dbReference>
<evidence type="ECO:0000259" key="3">
    <source>
        <dbReference type="PROSITE" id="PS50056"/>
    </source>
</evidence>
<dbReference type="AlphaFoldDB" id="A0A4U5NFM8"/>
<keyword evidence="5" id="KW-1185">Reference proteome</keyword>
<feature type="compositionally biased region" description="Low complexity" evidence="1">
    <location>
        <begin position="173"/>
        <end position="203"/>
    </location>
</feature>
<feature type="compositionally biased region" description="Basic and acidic residues" evidence="1">
    <location>
        <begin position="10"/>
        <end position="19"/>
    </location>
</feature>
<dbReference type="Pfam" id="PF00102">
    <property type="entry name" value="Y_phosphatase"/>
    <property type="match status" value="1"/>
</dbReference>
<dbReference type="PROSITE" id="PS50055">
    <property type="entry name" value="TYR_PHOSPHATASE_PTP"/>
    <property type="match status" value="1"/>
</dbReference>
<dbReference type="PANTHER" id="PTHR46163">
    <property type="entry name" value="TYROSINE-PROTEIN PHOSPHATASE-RELATED"/>
    <property type="match status" value="1"/>
</dbReference>
<dbReference type="PROSITE" id="PS00383">
    <property type="entry name" value="TYR_PHOSPHATASE_1"/>
    <property type="match status" value="1"/>
</dbReference>
<evidence type="ECO:0000313" key="5">
    <source>
        <dbReference type="Proteomes" id="UP000298663"/>
    </source>
</evidence>
<dbReference type="Gene3D" id="3.90.190.10">
    <property type="entry name" value="Protein tyrosine phosphatase superfamily"/>
    <property type="match status" value="1"/>
</dbReference>
<evidence type="ECO:0008006" key="6">
    <source>
        <dbReference type="Google" id="ProtNLM"/>
    </source>
</evidence>
<feature type="compositionally biased region" description="Low complexity" evidence="1">
    <location>
        <begin position="59"/>
        <end position="75"/>
    </location>
</feature>
<feature type="domain" description="Tyrosine specific protein phosphatases" evidence="3">
    <location>
        <begin position="469"/>
        <end position="523"/>
    </location>
</feature>
<evidence type="ECO:0000256" key="1">
    <source>
        <dbReference type="SAM" id="MobiDB-lite"/>
    </source>
</evidence>
<dbReference type="SUPFAM" id="SSF52799">
    <property type="entry name" value="(Phosphotyrosine protein) phosphatases II"/>
    <property type="match status" value="1"/>
</dbReference>
<dbReference type="InterPro" id="IPR016130">
    <property type="entry name" value="Tyr_Pase_AS"/>
</dbReference>
<reference evidence="4 5" key="1">
    <citation type="journal article" date="2015" name="Genome Biol.">
        <title>Comparative genomics of Steinernema reveals deeply conserved gene regulatory networks.</title>
        <authorList>
            <person name="Dillman A.R."/>
            <person name="Macchietto M."/>
            <person name="Porter C.F."/>
            <person name="Rogers A."/>
            <person name="Williams B."/>
            <person name="Antoshechkin I."/>
            <person name="Lee M.M."/>
            <person name="Goodwin Z."/>
            <person name="Lu X."/>
            <person name="Lewis E.E."/>
            <person name="Goodrich-Blair H."/>
            <person name="Stock S.P."/>
            <person name="Adams B.J."/>
            <person name="Sternberg P.W."/>
            <person name="Mortazavi A."/>
        </authorList>
    </citation>
    <scope>NUCLEOTIDE SEQUENCE [LARGE SCALE GENOMIC DNA]</scope>
    <source>
        <strain evidence="4 5">ALL</strain>
    </source>
</reference>
<reference evidence="4 5" key="2">
    <citation type="journal article" date="2019" name="G3 (Bethesda)">
        <title>Hybrid Assembly of the Genome of the Entomopathogenic Nematode Steinernema carpocapsae Identifies the X-Chromosome.</title>
        <authorList>
            <person name="Serra L."/>
            <person name="Macchietto M."/>
            <person name="Macias-Munoz A."/>
            <person name="McGill C.J."/>
            <person name="Rodriguez I.M."/>
            <person name="Rodriguez B."/>
            <person name="Murad R."/>
            <person name="Mortazavi A."/>
        </authorList>
    </citation>
    <scope>NUCLEOTIDE SEQUENCE [LARGE SCALE GENOMIC DNA]</scope>
    <source>
        <strain evidence="4 5">ALL</strain>
    </source>
</reference>
<dbReference type="STRING" id="34508.A0A4U5NFM8"/>
<feature type="domain" description="Tyrosine-protein phosphatase" evidence="2">
    <location>
        <begin position="279"/>
        <end position="532"/>
    </location>
</feature>
<dbReference type="PROSITE" id="PS50056">
    <property type="entry name" value="TYR_PHOSPHATASE_2"/>
    <property type="match status" value="1"/>
</dbReference>
<dbReference type="CDD" id="cd00047">
    <property type="entry name" value="PTPc"/>
    <property type="match status" value="1"/>
</dbReference>
<proteinExistence type="predicted"/>
<protein>
    <recommendedName>
        <fullName evidence="6">Tyrosine-protein phosphatase domain-containing protein</fullName>
    </recommendedName>
</protein>
<dbReference type="InterPro" id="IPR000242">
    <property type="entry name" value="PTP_cat"/>
</dbReference>
<dbReference type="InterPro" id="IPR052782">
    <property type="entry name" value="Oocyte-zygote_transition_reg"/>
</dbReference>
<dbReference type="PRINTS" id="PR00700">
    <property type="entry name" value="PRTYPHPHTASE"/>
</dbReference>
<comment type="caution">
    <text evidence="4">The sequence shown here is derived from an EMBL/GenBank/DDBJ whole genome shotgun (WGS) entry which is preliminary data.</text>
</comment>
<dbReference type="InterPro" id="IPR000387">
    <property type="entry name" value="Tyr_Pase_dom"/>
</dbReference>
<evidence type="ECO:0000259" key="2">
    <source>
        <dbReference type="PROSITE" id="PS50055"/>
    </source>
</evidence>
<dbReference type="EMBL" id="AZBU02000004">
    <property type="protein sequence ID" value="TKR81788.1"/>
    <property type="molecule type" value="Genomic_DNA"/>
</dbReference>
<organism evidence="4 5">
    <name type="scientific">Steinernema carpocapsae</name>
    <name type="common">Entomopathogenic nematode</name>
    <dbReference type="NCBI Taxonomy" id="34508"/>
    <lineage>
        <taxon>Eukaryota</taxon>
        <taxon>Metazoa</taxon>
        <taxon>Ecdysozoa</taxon>
        <taxon>Nematoda</taxon>
        <taxon>Chromadorea</taxon>
        <taxon>Rhabditida</taxon>
        <taxon>Tylenchina</taxon>
        <taxon>Panagrolaimomorpha</taxon>
        <taxon>Strongyloidoidea</taxon>
        <taxon>Steinernematidae</taxon>
        <taxon>Steinernema</taxon>
    </lineage>
</organism>
<name>A0A4U5NFM8_STECR</name>
<dbReference type="InterPro" id="IPR029021">
    <property type="entry name" value="Prot-tyrosine_phosphatase-like"/>
</dbReference>
<evidence type="ECO:0000313" key="4">
    <source>
        <dbReference type="EMBL" id="TKR81788.1"/>
    </source>
</evidence>
<gene>
    <name evidence="4" type="ORF">L596_015607</name>
</gene>
<feature type="compositionally biased region" description="Low complexity" evidence="1">
    <location>
        <begin position="120"/>
        <end position="131"/>
    </location>
</feature>
<dbReference type="GO" id="GO:0004725">
    <property type="term" value="F:protein tyrosine phosphatase activity"/>
    <property type="evidence" value="ECO:0007669"/>
    <property type="project" value="InterPro"/>
</dbReference>